<dbReference type="InterPro" id="IPR037026">
    <property type="entry name" value="Vgr_OB-fold_dom_sf"/>
</dbReference>
<organism evidence="2">
    <name type="scientific">Caudovirales sp. ctCiv1</name>
    <dbReference type="NCBI Taxonomy" id="2826769"/>
    <lineage>
        <taxon>Viruses</taxon>
        <taxon>Duplodnaviria</taxon>
        <taxon>Heunggongvirae</taxon>
        <taxon>Uroviricota</taxon>
        <taxon>Caudoviricetes</taxon>
    </lineage>
</organism>
<reference evidence="2" key="1">
    <citation type="journal article" date="2021" name="Proc. Natl. Acad. Sci. U.S.A.">
        <title>A Catalog of Tens of Thousands of Viruses from Human Metagenomes Reveals Hidden Associations with Chronic Diseases.</title>
        <authorList>
            <person name="Tisza M.J."/>
            <person name="Buck C.B."/>
        </authorList>
    </citation>
    <scope>NUCLEOTIDE SEQUENCE</scope>
    <source>
        <strain evidence="2">CtCiv1</strain>
    </source>
</reference>
<proteinExistence type="predicted"/>
<sequence length="134" mass="14704">MGDIRIGKVSSVDFKNGMVKVAYYDKGEAVTGMFPYASFNGEYFMPSIGESVLVAHLSNGSSHGVVISTFWNQVNNPPTPGEHIYRKEFSHKTGESYMSYNAEANELVIKSPNIVFEVASGRVSVKELLTMLGN</sequence>
<feature type="domain" description="Gp5/Type VI secretion system Vgr protein OB-fold" evidence="1">
    <location>
        <begin position="6"/>
        <end position="71"/>
    </location>
</feature>
<evidence type="ECO:0000259" key="1">
    <source>
        <dbReference type="Pfam" id="PF04717"/>
    </source>
</evidence>
<accession>A0A8S5M9A9</accession>
<dbReference type="EMBL" id="BK014846">
    <property type="protein sequence ID" value="DAD78539.1"/>
    <property type="molecule type" value="Genomic_DNA"/>
</dbReference>
<protein>
    <submittedName>
        <fullName evidence="2">Baseplate assembly protein</fullName>
    </submittedName>
</protein>
<name>A0A8S5M9A9_9CAUD</name>
<dbReference type="Pfam" id="PF04717">
    <property type="entry name" value="Phage_base_V"/>
    <property type="match status" value="1"/>
</dbReference>
<dbReference type="Gene3D" id="2.40.50.230">
    <property type="entry name" value="Gp5 N-terminal domain"/>
    <property type="match status" value="1"/>
</dbReference>
<evidence type="ECO:0000313" key="2">
    <source>
        <dbReference type="EMBL" id="DAD78539.1"/>
    </source>
</evidence>
<dbReference type="InterPro" id="IPR006531">
    <property type="entry name" value="Gp5/Vgr_OB"/>
</dbReference>